<dbReference type="RefSeq" id="WP_147913686.1">
    <property type="nucleotide sequence ID" value="NZ_JBHUEJ010000027.1"/>
</dbReference>
<sequence>MPESTSPLTRRQCQRLFAGAGIAVLLAPLGACAAGSSAANVLRTMTLSQGQLNDLVAKRFPYTRNFSGLADLSLQSPRLRLLPQTNRLGTAVDLVLAEKLTGSRYTGALDLNYGLRFDDKEGAIRMADLKVNRVDVDQVPPAQRQLLSQYGPRAAETLLSNMVLYRIPEEYLGMARNLGWAVNALRVLPEGLRIELGPKGAS</sequence>
<evidence type="ECO:0000256" key="1">
    <source>
        <dbReference type="SAM" id="SignalP"/>
    </source>
</evidence>
<evidence type="ECO:0000313" key="2">
    <source>
        <dbReference type="EMBL" id="MFD1711528.1"/>
    </source>
</evidence>
<dbReference type="Gene3D" id="3.15.10.40">
    <property type="entry name" value="Uncharacterised protein PF07273, DUF1439"/>
    <property type="match status" value="1"/>
</dbReference>
<evidence type="ECO:0000313" key="3">
    <source>
        <dbReference type="Proteomes" id="UP001597304"/>
    </source>
</evidence>
<gene>
    <name evidence="2" type="ORF">ACFSF0_12975</name>
</gene>
<feature type="chain" id="PRO_5047266195" evidence="1">
    <location>
        <begin position="34"/>
        <end position="202"/>
    </location>
</feature>
<reference evidence="3" key="1">
    <citation type="journal article" date="2019" name="Int. J. Syst. Evol. Microbiol.">
        <title>The Global Catalogue of Microorganisms (GCM) 10K type strain sequencing project: providing services to taxonomists for standard genome sequencing and annotation.</title>
        <authorList>
            <consortium name="The Broad Institute Genomics Platform"/>
            <consortium name="The Broad Institute Genome Sequencing Center for Infectious Disease"/>
            <person name="Wu L."/>
            <person name="Ma J."/>
        </authorList>
    </citation>
    <scope>NUCLEOTIDE SEQUENCE [LARGE SCALE GENOMIC DNA]</scope>
    <source>
        <strain evidence="3">LMG 29247</strain>
    </source>
</reference>
<comment type="caution">
    <text evidence="2">The sequence shown here is derived from an EMBL/GenBank/DDBJ whole genome shotgun (WGS) entry which is preliminary data.</text>
</comment>
<protein>
    <submittedName>
        <fullName evidence="2">DUF1439 domain-containing protein</fullName>
    </submittedName>
</protein>
<dbReference type="Proteomes" id="UP001597304">
    <property type="component" value="Unassembled WGS sequence"/>
</dbReference>
<dbReference type="EMBL" id="JBHUEJ010000027">
    <property type="protein sequence ID" value="MFD1711528.1"/>
    <property type="molecule type" value="Genomic_DNA"/>
</dbReference>
<feature type="signal peptide" evidence="1">
    <location>
        <begin position="1"/>
        <end position="33"/>
    </location>
</feature>
<organism evidence="2 3">
    <name type="scientific">Ottowia flava</name>
    <dbReference type="NCBI Taxonomy" id="2675430"/>
    <lineage>
        <taxon>Bacteria</taxon>
        <taxon>Pseudomonadati</taxon>
        <taxon>Pseudomonadota</taxon>
        <taxon>Betaproteobacteria</taxon>
        <taxon>Burkholderiales</taxon>
        <taxon>Comamonadaceae</taxon>
        <taxon>Ottowia</taxon>
    </lineage>
</organism>
<proteinExistence type="predicted"/>
<accession>A0ABW4KVJ9</accession>
<name>A0ABW4KVJ9_9BURK</name>
<keyword evidence="1" id="KW-0732">Signal</keyword>
<keyword evidence="3" id="KW-1185">Reference proteome</keyword>